<dbReference type="GO" id="GO:0005874">
    <property type="term" value="C:microtubule"/>
    <property type="evidence" value="ECO:0007669"/>
    <property type="project" value="UniProtKB-KW"/>
</dbReference>
<evidence type="ECO:0000256" key="1">
    <source>
        <dbReference type="ARBA" id="ARBA00004245"/>
    </source>
</evidence>
<keyword evidence="3" id="KW-0493">Microtubule</keyword>
<dbReference type="PANTHER" id="PTHR19321:SF4">
    <property type="entry name" value="65-KDA MICROTUBULE-ASSOCIATED PROTEIN 5"/>
    <property type="match status" value="1"/>
</dbReference>
<dbReference type="AlphaFoldDB" id="A0A0D3E1X7"/>
<comment type="similarity">
    <text evidence="2">Belongs to the MAP65/ASE1 family.</text>
</comment>
<dbReference type="HOGENOM" id="CLU_011760_1_0_1"/>
<keyword evidence="5" id="KW-0206">Cytoskeleton</keyword>
<dbReference type="eggNOG" id="KOG4302">
    <property type="taxonomic scope" value="Eukaryota"/>
</dbReference>
<dbReference type="STRING" id="109376.A0A0D3E1X7"/>
<reference evidence="7" key="2">
    <citation type="submission" date="2015-03" db="UniProtKB">
        <authorList>
            <consortium name="EnsemblPlants"/>
        </authorList>
    </citation>
    <scope>IDENTIFICATION</scope>
</reference>
<dbReference type="Proteomes" id="UP000032141">
    <property type="component" value="Chromosome C9"/>
</dbReference>
<comment type="subcellular location">
    <subcellularLocation>
        <location evidence="1">Cytoplasm</location>
        <location evidence="1">Cytoskeleton</location>
    </subcellularLocation>
</comment>
<evidence type="ECO:0000256" key="2">
    <source>
        <dbReference type="ARBA" id="ARBA00006187"/>
    </source>
</evidence>
<keyword evidence="5" id="KW-0963">Cytoplasm</keyword>
<dbReference type="Gramene" id="Bo9g015300.1">
    <property type="protein sequence ID" value="Bo9g015300.1"/>
    <property type="gene ID" value="Bo9g015300"/>
</dbReference>
<evidence type="ECO:0000313" key="8">
    <source>
        <dbReference type="Proteomes" id="UP000032141"/>
    </source>
</evidence>
<evidence type="ECO:0000256" key="3">
    <source>
        <dbReference type="ARBA" id="ARBA00022701"/>
    </source>
</evidence>
<evidence type="ECO:0000256" key="4">
    <source>
        <dbReference type="ARBA" id="ARBA00023054"/>
    </source>
</evidence>
<accession>A0A0D3E1X7</accession>
<dbReference type="EnsemblPlants" id="Bo9g015300.1">
    <property type="protein sequence ID" value="Bo9g015300.1"/>
    <property type="gene ID" value="Bo9g015300"/>
</dbReference>
<dbReference type="GO" id="GO:0008017">
    <property type="term" value="F:microtubule binding"/>
    <property type="evidence" value="ECO:0007669"/>
    <property type="project" value="InterPro"/>
</dbReference>
<evidence type="ECO:0000256" key="5">
    <source>
        <dbReference type="ARBA" id="ARBA00023212"/>
    </source>
</evidence>
<feature type="region of interest" description="Disordered" evidence="6">
    <location>
        <begin position="583"/>
        <end position="624"/>
    </location>
</feature>
<organism evidence="7 8">
    <name type="scientific">Brassica oleracea var. oleracea</name>
    <dbReference type="NCBI Taxonomy" id="109376"/>
    <lineage>
        <taxon>Eukaryota</taxon>
        <taxon>Viridiplantae</taxon>
        <taxon>Streptophyta</taxon>
        <taxon>Embryophyta</taxon>
        <taxon>Tracheophyta</taxon>
        <taxon>Spermatophyta</taxon>
        <taxon>Magnoliopsida</taxon>
        <taxon>eudicotyledons</taxon>
        <taxon>Gunneridae</taxon>
        <taxon>Pentapetalae</taxon>
        <taxon>rosids</taxon>
        <taxon>malvids</taxon>
        <taxon>Brassicales</taxon>
        <taxon>Brassicaceae</taxon>
        <taxon>Brassiceae</taxon>
        <taxon>Brassica</taxon>
    </lineage>
</organism>
<evidence type="ECO:0000313" key="7">
    <source>
        <dbReference type="EnsemblPlants" id="Bo9g015300.1"/>
    </source>
</evidence>
<keyword evidence="4" id="KW-0175">Coiled coil</keyword>
<dbReference type="GO" id="GO:0005819">
    <property type="term" value="C:spindle"/>
    <property type="evidence" value="ECO:0007669"/>
    <property type="project" value="TreeGrafter"/>
</dbReference>
<dbReference type="Gene3D" id="1.20.58.1520">
    <property type="match status" value="2"/>
</dbReference>
<proteinExistence type="inferred from homology"/>
<name>A0A0D3E1X7_BRAOL</name>
<reference evidence="7 8" key="1">
    <citation type="journal article" date="2014" name="Genome Biol.">
        <title>Transcriptome and methylome profiling reveals relics of genome dominance in the mesopolyploid Brassica oleracea.</title>
        <authorList>
            <person name="Parkin I.A."/>
            <person name="Koh C."/>
            <person name="Tang H."/>
            <person name="Robinson S.J."/>
            <person name="Kagale S."/>
            <person name="Clarke W.E."/>
            <person name="Town C.D."/>
            <person name="Nixon J."/>
            <person name="Krishnakumar V."/>
            <person name="Bidwell S.L."/>
            <person name="Denoeud F."/>
            <person name="Belcram H."/>
            <person name="Links M.G."/>
            <person name="Just J."/>
            <person name="Clarke C."/>
            <person name="Bender T."/>
            <person name="Huebert T."/>
            <person name="Mason A.S."/>
            <person name="Pires J.C."/>
            <person name="Barker G."/>
            <person name="Moore J."/>
            <person name="Walley P.G."/>
            <person name="Manoli S."/>
            <person name="Batley J."/>
            <person name="Edwards D."/>
            <person name="Nelson M.N."/>
            <person name="Wang X."/>
            <person name="Paterson A.H."/>
            <person name="King G."/>
            <person name="Bancroft I."/>
            <person name="Chalhoub B."/>
            <person name="Sharpe A.G."/>
        </authorList>
    </citation>
    <scope>NUCLEOTIDE SEQUENCE</scope>
    <source>
        <strain evidence="7 8">cv. TO1000</strain>
    </source>
</reference>
<protein>
    <submittedName>
        <fullName evidence="7">Uncharacterized protein</fullName>
    </submittedName>
</protein>
<dbReference type="PANTHER" id="PTHR19321">
    <property type="entry name" value="PROTEIN REGULATOR OF CYTOKINESIS 1 PRC1-RELATED"/>
    <property type="match status" value="1"/>
</dbReference>
<dbReference type="GO" id="GO:0000226">
    <property type="term" value="P:microtubule cytoskeleton organization"/>
    <property type="evidence" value="ECO:0007669"/>
    <property type="project" value="InterPro"/>
</dbReference>
<feature type="compositionally biased region" description="Basic and acidic residues" evidence="6">
    <location>
        <begin position="604"/>
        <end position="614"/>
    </location>
</feature>
<dbReference type="Pfam" id="PF03999">
    <property type="entry name" value="MAP65_ASE1"/>
    <property type="match status" value="2"/>
</dbReference>
<sequence length="624" mass="71251">MILLMKDIRRLESALTKTLLTGLTDEEELLPVGYPPSALCIMKENFLPGKTLVDICQLGRTELQGSLAQADDEIVSLMSSLGEQVTYSRKEEDTLKQQISTVKPVLDELRMKKGLRWKQISEILTRITDISSNIAGNDDHGSNNGPEDFDESDLTETKLDQLRARLQDLCKEKDVRLQKVNSYISAIHDLSEAMAFDFSEALSHVHKSLTDSSMADTKSISDDTLAGLAELTESLKNEKLQKLLRVIIGDFVQDLGRTLQDLWNRMETPMDERRRFENISSLLSVQPDDALPKGCLGHDIFPEAEDEVKRLKKSSKMEELVLKRRCELEEVCREGHMDVNSDAARQSLVDLIDSAMVSQFVSDRVNLWFKKLSSIECAVTKFCFAGSGDLLHILASIDSQIEKAKEEALTRKEILDKVDKWKHAKKEEKWLDDYEKDENRFTAARGGHTHLKHAEEARNLISKIPAMIDGLTTKVKAWEHERGVRFLYDKHLLLEMLEEDSDLRAKKDEEKRQLRDENRFTAARGGHTHLKHAEEARNLISKIPAMIDGLTTKVKAWEHERGVRFLYDKHLLLEMLEEDSDLRAKKDEEKRQLRKQKRLQRSLAPDKEAEDGSKSAKKNPLGQS</sequence>
<dbReference type="InterPro" id="IPR007145">
    <property type="entry name" value="MAP65_Ase1_PRC1"/>
</dbReference>
<dbReference type="GO" id="GO:0005737">
    <property type="term" value="C:cytoplasm"/>
    <property type="evidence" value="ECO:0007669"/>
    <property type="project" value="TreeGrafter"/>
</dbReference>
<evidence type="ECO:0000256" key="6">
    <source>
        <dbReference type="SAM" id="MobiDB-lite"/>
    </source>
</evidence>
<keyword evidence="8" id="KW-1185">Reference proteome</keyword>